<organism evidence="2">
    <name type="scientific">Hexamita inflata</name>
    <dbReference type="NCBI Taxonomy" id="28002"/>
    <lineage>
        <taxon>Eukaryota</taxon>
        <taxon>Metamonada</taxon>
        <taxon>Diplomonadida</taxon>
        <taxon>Hexamitidae</taxon>
        <taxon>Hexamitinae</taxon>
        <taxon>Hexamita</taxon>
    </lineage>
</organism>
<feature type="compositionally biased region" description="Polar residues" evidence="1">
    <location>
        <begin position="77"/>
        <end position="89"/>
    </location>
</feature>
<evidence type="ECO:0000313" key="4">
    <source>
        <dbReference type="EMBL" id="CAL6097445.1"/>
    </source>
</evidence>
<feature type="region of interest" description="Disordered" evidence="1">
    <location>
        <begin position="28"/>
        <end position="54"/>
    </location>
</feature>
<evidence type="ECO:0000313" key="3">
    <source>
        <dbReference type="EMBL" id="CAL6091049.1"/>
    </source>
</evidence>
<dbReference type="AlphaFoldDB" id="A0AA86P625"/>
<reference evidence="3 5" key="2">
    <citation type="submission" date="2024-07" db="EMBL/GenBank/DDBJ databases">
        <authorList>
            <person name="Akdeniz Z."/>
        </authorList>
    </citation>
    <scope>NUCLEOTIDE SEQUENCE [LARGE SCALE GENOMIC DNA]</scope>
</reference>
<feature type="compositionally biased region" description="Basic residues" evidence="1">
    <location>
        <begin position="90"/>
        <end position="103"/>
    </location>
</feature>
<dbReference type="EMBL" id="CAXDID020000433">
    <property type="protein sequence ID" value="CAL6091049.1"/>
    <property type="molecule type" value="Genomic_DNA"/>
</dbReference>
<protein>
    <submittedName>
        <fullName evidence="3">Hypothetical_protein</fullName>
    </submittedName>
</protein>
<keyword evidence="5" id="KW-1185">Reference proteome</keyword>
<dbReference type="Proteomes" id="UP001642409">
    <property type="component" value="Unassembled WGS sequence"/>
</dbReference>
<reference evidence="2" key="1">
    <citation type="submission" date="2023-06" db="EMBL/GenBank/DDBJ databases">
        <authorList>
            <person name="Kurt Z."/>
        </authorList>
    </citation>
    <scope>NUCLEOTIDE SEQUENCE</scope>
</reference>
<proteinExistence type="predicted"/>
<name>A0AA86P625_9EUKA</name>
<feature type="region of interest" description="Disordered" evidence="1">
    <location>
        <begin position="77"/>
        <end position="107"/>
    </location>
</feature>
<evidence type="ECO:0000256" key="1">
    <source>
        <dbReference type="SAM" id="MobiDB-lite"/>
    </source>
</evidence>
<evidence type="ECO:0000313" key="5">
    <source>
        <dbReference type="Proteomes" id="UP001642409"/>
    </source>
</evidence>
<evidence type="ECO:0000313" key="2">
    <source>
        <dbReference type="EMBL" id="CAI9932145.1"/>
    </source>
</evidence>
<dbReference type="EMBL" id="CAXDID020000496">
    <property type="protein sequence ID" value="CAL6097445.1"/>
    <property type="molecule type" value="Genomic_DNA"/>
</dbReference>
<sequence>MVCKHYIFYNEQYKINDEQSPHSAYEIPISTLQEQPNRKEQNVPRTDHWKPDKADYSAISEASEALQSLIQSCSSSVKKSFKQNNQSPRSQKHTEHKKQHNQSKKNQIKELIKSLTKFLTVTKRKFIHLITESQQLHKITSNN</sequence>
<comment type="caution">
    <text evidence="2">The sequence shown here is derived from an EMBL/GenBank/DDBJ whole genome shotgun (WGS) entry which is preliminary data.</text>
</comment>
<gene>
    <name evidence="2" type="ORF">HINF_LOCUS19790</name>
    <name evidence="3" type="ORF">HINF_LOCUS65599</name>
    <name evidence="4" type="ORF">HINF_LOCUS68995</name>
</gene>
<feature type="compositionally biased region" description="Basic and acidic residues" evidence="1">
    <location>
        <begin position="36"/>
        <end position="54"/>
    </location>
</feature>
<accession>A0AA86P625</accession>
<dbReference type="EMBL" id="CATOUU010000510">
    <property type="protein sequence ID" value="CAI9932145.1"/>
    <property type="molecule type" value="Genomic_DNA"/>
</dbReference>